<dbReference type="EMBL" id="CM010637">
    <property type="protein sequence ID" value="RID42218.1"/>
    <property type="molecule type" value="Genomic_DNA"/>
</dbReference>
<evidence type="ECO:0000256" key="5">
    <source>
        <dbReference type="ARBA" id="ARBA00022723"/>
    </source>
</evidence>
<evidence type="ECO:0000256" key="4">
    <source>
        <dbReference type="ARBA" id="ARBA00022695"/>
    </source>
</evidence>
<evidence type="ECO:0000256" key="8">
    <source>
        <dbReference type="ARBA" id="ARBA00022842"/>
    </source>
</evidence>
<evidence type="ECO:0000256" key="2">
    <source>
        <dbReference type="ARBA" id="ARBA00009747"/>
    </source>
</evidence>
<keyword evidence="7" id="KW-0067">ATP-binding</keyword>
<feature type="compositionally biased region" description="Low complexity" evidence="10">
    <location>
        <begin position="44"/>
        <end position="66"/>
    </location>
</feature>
<gene>
    <name evidence="11" type="ORF">BRARA_J02125</name>
</gene>
<name>A0A397XNY7_BRACM</name>
<keyword evidence="8" id="KW-0460">Magnesium</keyword>
<evidence type="ECO:0000313" key="11">
    <source>
        <dbReference type="EMBL" id="RID42218.1"/>
    </source>
</evidence>
<evidence type="ECO:0000256" key="10">
    <source>
        <dbReference type="SAM" id="MobiDB-lite"/>
    </source>
</evidence>
<organism evidence="11 12">
    <name type="scientific">Brassica campestris</name>
    <name type="common">Field mustard</name>
    <dbReference type="NCBI Taxonomy" id="3711"/>
    <lineage>
        <taxon>Eukaryota</taxon>
        <taxon>Viridiplantae</taxon>
        <taxon>Streptophyta</taxon>
        <taxon>Embryophyta</taxon>
        <taxon>Tracheophyta</taxon>
        <taxon>Spermatophyta</taxon>
        <taxon>Magnoliopsida</taxon>
        <taxon>eudicotyledons</taxon>
        <taxon>Gunneridae</taxon>
        <taxon>Pentapetalae</taxon>
        <taxon>rosids</taxon>
        <taxon>malvids</taxon>
        <taxon>Brassicales</taxon>
        <taxon>Brassicaceae</taxon>
        <taxon>Brassiceae</taxon>
        <taxon>Brassica</taxon>
    </lineage>
</organism>
<comment type="similarity">
    <text evidence="2">Belongs to the SELO family.</text>
</comment>
<dbReference type="NCBIfam" id="NF000658">
    <property type="entry name" value="PRK00029.1"/>
    <property type="match status" value="1"/>
</dbReference>
<dbReference type="GO" id="GO:0005524">
    <property type="term" value="F:ATP binding"/>
    <property type="evidence" value="ECO:0007669"/>
    <property type="project" value="UniProtKB-KW"/>
</dbReference>
<evidence type="ECO:0000256" key="7">
    <source>
        <dbReference type="ARBA" id="ARBA00022840"/>
    </source>
</evidence>
<dbReference type="AlphaFoldDB" id="A0A397XNY7"/>
<keyword evidence="6" id="KW-0547">Nucleotide-binding</keyword>
<sequence length="644" mass="72066">MLLRVCSSPSSFFNLRPLHLLTSSPKLPFRRPSLRREFRLIPSRSSSSSSSFHRMESPPASSSSSSQTLVTASETDSLAKDLQNQNLGASVDEGGAKIKRKLEDFNWDQSFVKELPGDPRSDVTSREVLHACYSKVSPSVPVDDPQLVAWSDSVAELLELDPKEFERPDFPLLLSGAKPLPGSMPYAQCYGGHQFGMWAGQLGDGRAITLGEVLNSKGERWELQLKGAGKTPYSRFADGLAVLRSSIREFLCSEAMHFLGIPTTRALCLLTTGQDVTRDMFYDGNPKEEPGAIVCRVSQSFLRFGSYQIHASRGEEDLEIVRKLADYAIKHHFPHIESMNRSDDSLSFITGKEDDSVVDLTSNKYAAWVVEIAERTATLVARWQGVGFTHGVLNTDNMSILGQTIDYGPFGFLDAFDPSFTPNTTDLPGRRYCFANQPDIGLWNIAQFAKSLAVADLINQKEANYAMERYGEKFMDEYQAIMSKKLGLSKYNKEIISKLLNNMAVDKVDYTNFFRLLSNVKADPNTPENELLKPLKAALLDIGKERKEAWIKWVQAYIQEVSGSDTSDEERKARMDSVNPKYILRNYLCQSAIDAAEQGDFSEVNNLIRLMKNPYEDQPGMEKYARLPPAWAYRPGVCMLSCSS</sequence>
<reference evidence="11 12" key="1">
    <citation type="submission" date="2018-06" db="EMBL/GenBank/DDBJ databases">
        <title>WGS assembly of Brassica rapa FPsc.</title>
        <authorList>
            <person name="Bowman J."/>
            <person name="Kohchi T."/>
            <person name="Yamato K."/>
            <person name="Jenkins J."/>
            <person name="Shu S."/>
            <person name="Ishizaki K."/>
            <person name="Yamaoka S."/>
            <person name="Nishihama R."/>
            <person name="Nakamura Y."/>
            <person name="Berger F."/>
            <person name="Adam C."/>
            <person name="Aki S."/>
            <person name="Althoff F."/>
            <person name="Araki T."/>
            <person name="Arteaga-Vazquez M."/>
            <person name="Balasubrmanian S."/>
            <person name="Bauer D."/>
            <person name="Boehm C."/>
            <person name="Briginshaw L."/>
            <person name="Caballero-Perez J."/>
            <person name="Catarino B."/>
            <person name="Chen F."/>
            <person name="Chiyoda S."/>
            <person name="Chovatia M."/>
            <person name="Davies K."/>
            <person name="Delmans M."/>
            <person name="Demura T."/>
            <person name="Dierschke T."/>
            <person name="Dolan L."/>
            <person name="Dorantes-Acosta A."/>
            <person name="Eklund D."/>
            <person name="Florent S."/>
            <person name="Flores-Sandoval E."/>
            <person name="Fujiyama A."/>
            <person name="Fukuzawa H."/>
            <person name="Galik B."/>
            <person name="Grimanelli D."/>
            <person name="Grimwood J."/>
            <person name="Grossniklaus U."/>
            <person name="Hamada T."/>
            <person name="Haseloff J."/>
            <person name="Hetherington A."/>
            <person name="Higo A."/>
            <person name="Hirakawa Y."/>
            <person name="Hundley H."/>
            <person name="Ikeda Y."/>
            <person name="Inoue K."/>
            <person name="Inoue S."/>
            <person name="Ishida S."/>
            <person name="Jia Q."/>
            <person name="Kakita M."/>
            <person name="Kanazawa T."/>
            <person name="Kawai Y."/>
            <person name="Kawashima T."/>
            <person name="Kennedy M."/>
            <person name="Kinose K."/>
            <person name="Kinoshita T."/>
            <person name="Kohara Y."/>
            <person name="Koide E."/>
            <person name="Komatsu K."/>
            <person name="Kopischke S."/>
            <person name="Kubo M."/>
            <person name="Kyozuka J."/>
            <person name="Lagercrantz U."/>
            <person name="Lin S."/>
            <person name="Lindquist E."/>
            <person name="Lipzen A."/>
            <person name="Lu C."/>
            <person name="Luna E."/>
            <person name="Martienssen R."/>
            <person name="Minamino N."/>
            <person name="Mizutani M."/>
            <person name="Mizutani M."/>
            <person name="Mochizuki N."/>
            <person name="Monte I."/>
            <person name="Mosher R."/>
            <person name="Nagasaki H."/>
            <person name="Nakagami H."/>
            <person name="Naramoto S."/>
            <person name="Nishitani K."/>
            <person name="Ohtani M."/>
            <person name="Okamoto T."/>
            <person name="Okumura M."/>
            <person name="Phillips J."/>
            <person name="Pollak B."/>
            <person name="Reinders A."/>
            <person name="Roevekamp M."/>
            <person name="Sano R."/>
            <person name="Sawa S."/>
            <person name="Schmid M."/>
            <person name="Shirakawa M."/>
            <person name="Solano R."/>
            <person name="Spunde A."/>
            <person name="Suetsugu N."/>
            <person name="Sugano S."/>
            <person name="Sugiyama A."/>
            <person name="Sun R."/>
            <person name="Suzuki Y."/>
            <person name="Takenaka M."/>
            <person name="Takezawa D."/>
            <person name="Tomogane H."/>
            <person name="Tsuzuki M."/>
            <person name="Ueda T."/>
            <person name="Umeda M."/>
            <person name="Ward J."/>
            <person name="Watanabe Y."/>
            <person name="Yazaki K."/>
            <person name="Yokoyama R."/>
            <person name="Yoshitake Y."/>
            <person name="Yotsui I."/>
            <person name="Zachgo S."/>
            <person name="Schmutz J."/>
        </authorList>
    </citation>
    <scope>NUCLEOTIDE SEQUENCE [LARGE SCALE GENOMIC DNA]</scope>
    <source>
        <strain evidence="12">cv. B-3</strain>
    </source>
</reference>
<evidence type="ECO:0000256" key="6">
    <source>
        <dbReference type="ARBA" id="ARBA00022741"/>
    </source>
</evidence>
<dbReference type="Pfam" id="PF02696">
    <property type="entry name" value="SelO"/>
    <property type="match status" value="1"/>
</dbReference>
<keyword evidence="5" id="KW-0479">Metal-binding</keyword>
<evidence type="ECO:0000256" key="1">
    <source>
        <dbReference type="ARBA" id="ARBA00001946"/>
    </source>
</evidence>
<evidence type="ECO:0000313" key="12">
    <source>
        <dbReference type="Proteomes" id="UP000264353"/>
    </source>
</evidence>
<dbReference type="PANTHER" id="PTHR32057:SF14">
    <property type="entry name" value="PROTEIN ADENYLYLTRANSFERASE SELO, MITOCHONDRIAL"/>
    <property type="match status" value="1"/>
</dbReference>
<feature type="region of interest" description="Disordered" evidence="10">
    <location>
        <begin position="44"/>
        <end position="74"/>
    </location>
</feature>
<evidence type="ECO:0000256" key="9">
    <source>
        <dbReference type="ARBA" id="ARBA00031547"/>
    </source>
</evidence>
<dbReference type="InterPro" id="IPR003846">
    <property type="entry name" value="SelO"/>
</dbReference>
<keyword evidence="4" id="KW-0548">Nucleotidyltransferase</keyword>
<dbReference type="HAMAP" id="MF_00692">
    <property type="entry name" value="SelO"/>
    <property type="match status" value="1"/>
</dbReference>
<dbReference type="GO" id="GO:0046872">
    <property type="term" value="F:metal ion binding"/>
    <property type="evidence" value="ECO:0007669"/>
    <property type="project" value="UniProtKB-KW"/>
</dbReference>
<protein>
    <recommendedName>
        <fullName evidence="9">Selenoprotein O</fullName>
    </recommendedName>
</protein>
<evidence type="ECO:0000256" key="3">
    <source>
        <dbReference type="ARBA" id="ARBA00022679"/>
    </source>
</evidence>
<dbReference type="Proteomes" id="UP000264353">
    <property type="component" value="Chromosome A10"/>
</dbReference>
<accession>A0A397XNY7</accession>
<keyword evidence="3" id="KW-0808">Transferase</keyword>
<comment type="cofactor">
    <cofactor evidence="1">
        <name>Mg(2+)</name>
        <dbReference type="ChEBI" id="CHEBI:18420"/>
    </cofactor>
</comment>
<proteinExistence type="inferred from homology"/>
<dbReference type="PANTHER" id="PTHR32057">
    <property type="entry name" value="PROTEIN ADENYLYLTRANSFERASE SELO, MITOCHONDRIAL"/>
    <property type="match status" value="1"/>
</dbReference>
<dbReference type="GO" id="GO:0016779">
    <property type="term" value="F:nucleotidyltransferase activity"/>
    <property type="evidence" value="ECO:0007669"/>
    <property type="project" value="UniProtKB-KW"/>
</dbReference>